<organism evidence="1 2">
    <name type="scientific">Bipolaris oryzae ATCC 44560</name>
    <dbReference type="NCBI Taxonomy" id="930090"/>
    <lineage>
        <taxon>Eukaryota</taxon>
        <taxon>Fungi</taxon>
        <taxon>Dikarya</taxon>
        <taxon>Ascomycota</taxon>
        <taxon>Pezizomycotina</taxon>
        <taxon>Dothideomycetes</taxon>
        <taxon>Pleosporomycetidae</taxon>
        <taxon>Pleosporales</taxon>
        <taxon>Pleosporineae</taxon>
        <taxon>Pleosporaceae</taxon>
        <taxon>Bipolaris</taxon>
    </lineage>
</organism>
<keyword evidence="2" id="KW-1185">Reference proteome</keyword>
<dbReference type="AlphaFoldDB" id="W6Z9S6"/>
<dbReference type="Proteomes" id="UP000054032">
    <property type="component" value="Unassembled WGS sequence"/>
</dbReference>
<protein>
    <submittedName>
        <fullName evidence="1">Uncharacterized protein</fullName>
    </submittedName>
</protein>
<dbReference type="KEGG" id="bor:COCMIDRAFT_30616"/>
<dbReference type="HOGENOM" id="CLU_1224568_0_0_1"/>
<reference evidence="1 2" key="1">
    <citation type="journal article" date="2013" name="PLoS Genet.">
        <title>Comparative genome structure, secondary metabolite, and effector coding capacity across Cochliobolus pathogens.</title>
        <authorList>
            <person name="Condon B.J."/>
            <person name="Leng Y."/>
            <person name="Wu D."/>
            <person name="Bushley K.E."/>
            <person name="Ohm R.A."/>
            <person name="Otillar R."/>
            <person name="Martin J."/>
            <person name="Schackwitz W."/>
            <person name="Grimwood J."/>
            <person name="MohdZainudin N."/>
            <person name="Xue C."/>
            <person name="Wang R."/>
            <person name="Manning V.A."/>
            <person name="Dhillon B."/>
            <person name="Tu Z.J."/>
            <person name="Steffenson B.J."/>
            <person name="Salamov A."/>
            <person name="Sun H."/>
            <person name="Lowry S."/>
            <person name="LaButti K."/>
            <person name="Han J."/>
            <person name="Copeland A."/>
            <person name="Lindquist E."/>
            <person name="Barry K."/>
            <person name="Schmutz J."/>
            <person name="Baker S.E."/>
            <person name="Ciuffetti L.M."/>
            <person name="Grigoriev I.V."/>
            <person name="Zhong S."/>
            <person name="Turgeon B.G."/>
        </authorList>
    </citation>
    <scope>NUCLEOTIDE SEQUENCE [LARGE SCALE GENOMIC DNA]</scope>
    <source>
        <strain evidence="1 2">ATCC 44560</strain>
    </source>
</reference>
<sequence>MARVVSCRLELPSSAMAAATRGRACSFHTHLYNKLHATWIRGRDCAPRSTLPGIHQMDKAPSERYFLDPPPSALACPLLLADWLLPSSATANLSRSEILACLMSVSRLQRRPQPWNPLHATRYSATPALRHFHLRPCHAMPCHVHCAFHPAMCPSCCTFPDYYHHYYHHYYHCYYYYYYYTLEVLLHPQPSAVHLSIVRHRISTPPACLPRPLSHRPSPSLLAAIV</sequence>
<evidence type="ECO:0000313" key="1">
    <source>
        <dbReference type="EMBL" id="EUC40456.1"/>
    </source>
</evidence>
<dbReference type="GeneID" id="19121704"/>
<gene>
    <name evidence="1" type="ORF">COCMIDRAFT_30616</name>
</gene>
<proteinExistence type="predicted"/>
<evidence type="ECO:0000313" key="2">
    <source>
        <dbReference type="Proteomes" id="UP000054032"/>
    </source>
</evidence>
<accession>W6Z9S6</accession>
<dbReference type="EMBL" id="KI964164">
    <property type="protein sequence ID" value="EUC40456.1"/>
    <property type="molecule type" value="Genomic_DNA"/>
</dbReference>
<dbReference type="RefSeq" id="XP_007693030.1">
    <property type="nucleotide sequence ID" value="XM_007694840.1"/>
</dbReference>
<name>W6Z9S6_COCMI</name>